<dbReference type="InterPro" id="IPR050491">
    <property type="entry name" value="AmpC-like"/>
</dbReference>
<evidence type="ECO:0000256" key="1">
    <source>
        <dbReference type="SAM" id="MobiDB-lite"/>
    </source>
</evidence>
<dbReference type="Proteomes" id="UP001500151">
    <property type="component" value="Unassembled WGS sequence"/>
</dbReference>
<evidence type="ECO:0000313" key="3">
    <source>
        <dbReference type="EMBL" id="GAA2637837.1"/>
    </source>
</evidence>
<reference evidence="3 4" key="1">
    <citation type="journal article" date="2019" name="Int. J. Syst. Evol. Microbiol.">
        <title>The Global Catalogue of Microorganisms (GCM) 10K type strain sequencing project: providing services to taxonomists for standard genome sequencing and annotation.</title>
        <authorList>
            <consortium name="The Broad Institute Genomics Platform"/>
            <consortium name="The Broad Institute Genome Sequencing Center for Infectious Disease"/>
            <person name="Wu L."/>
            <person name="Ma J."/>
        </authorList>
    </citation>
    <scope>NUCLEOTIDE SEQUENCE [LARGE SCALE GENOMIC DNA]</scope>
    <source>
        <strain evidence="3 4">JCM 4524</strain>
    </source>
</reference>
<keyword evidence="3" id="KW-0378">Hydrolase</keyword>
<gene>
    <name evidence="3" type="ORF">GCM10010307_35740</name>
</gene>
<keyword evidence="4" id="KW-1185">Reference proteome</keyword>
<sequence>MCLHRGRSVSPYRDPRRGGGLPREGRNNQLPQDMGYADMTQTTLAQPELSAHKEAVQRAADRLVELGSAGVQFRVTRGENTFVVTSGVAELGTDRPVPEDGRFRVSCITKPFVSTVVLQLVAEGRIELDRSVESYLPGLLPYGDKITVRNLLQHTSGLYNYADSFQKPGDRFLRDRYKHYEPEDLIAIAAAKPLEFEPGTEFAYCNTNYFIIGLLIKKVTGRSYRDEIRERVLEPVGLTQTTLPGDDPEIPQPHARGYMRIGGRAEDVTLMNPSEAGCAGEIISTTADLDRFLVALFGGKLLGDAEFREMTTPLPAEMIKDLPMGIGYGLGLMKLQNDKDLDLWGHGAGIPGYATFMATTPDLGIRVQLSITLNADFGKEAEQAVIRGVNTAVCL</sequence>
<name>A0ABN3QXH2_9ACTN</name>
<feature type="domain" description="Beta-lactamase-related" evidence="2">
    <location>
        <begin position="60"/>
        <end position="374"/>
    </location>
</feature>
<feature type="region of interest" description="Disordered" evidence="1">
    <location>
        <begin position="1"/>
        <end position="34"/>
    </location>
</feature>
<organism evidence="3 4">
    <name type="scientific">Streptomyces vastus</name>
    <dbReference type="NCBI Taxonomy" id="285451"/>
    <lineage>
        <taxon>Bacteria</taxon>
        <taxon>Bacillati</taxon>
        <taxon>Actinomycetota</taxon>
        <taxon>Actinomycetes</taxon>
        <taxon>Kitasatosporales</taxon>
        <taxon>Streptomycetaceae</taxon>
        <taxon>Streptomyces</taxon>
    </lineage>
</organism>
<dbReference type="Pfam" id="PF00144">
    <property type="entry name" value="Beta-lactamase"/>
    <property type="match status" value="1"/>
</dbReference>
<evidence type="ECO:0000259" key="2">
    <source>
        <dbReference type="Pfam" id="PF00144"/>
    </source>
</evidence>
<accession>A0ABN3QXH2</accession>
<dbReference type="SUPFAM" id="SSF56601">
    <property type="entry name" value="beta-lactamase/transpeptidase-like"/>
    <property type="match status" value="1"/>
</dbReference>
<proteinExistence type="predicted"/>
<dbReference type="PANTHER" id="PTHR46825">
    <property type="entry name" value="D-ALANYL-D-ALANINE-CARBOXYPEPTIDASE/ENDOPEPTIDASE AMPH"/>
    <property type="match status" value="1"/>
</dbReference>
<dbReference type="EMBL" id="BAAASJ010000034">
    <property type="protein sequence ID" value="GAA2637837.1"/>
    <property type="molecule type" value="Genomic_DNA"/>
</dbReference>
<dbReference type="InterPro" id="IPR001466">
    <property type="entry name" value="Beta-lactam-related"/>
</dbReference>
<comment type="caution">
    <text evidence="3">The sequence shown here is derived from an EMBL/GenBank/DDBJ whole genome shotgun (WGS) entry which is preliminary data.</text>
</comment>
<dbReference type="Gene3D" id="3.40.710.10">
    <property type="entry name" value="DD-peptidase/beta-lactamase superfamily"/>
    <property type="match status" value="1"/>
</dbReference>
<dbReference type="GO" id="GO:0016787">
    <property type="term" value="F:hydrolase activity"/>
    <property type="evidence" value="ECO:0007669"/>
    <property type="project" value="UniProtKB-KW"/>
</dbReference>
<dbReference type="InterPro" id="IPR012338">
    <property type="entry name" value="Beta-lactam/transpept-like"/>
</dbReference>
<protein>
    <submittedName>
        <fullName evidence="3">Serine hydrolase domain-containing protein</fullName>
    </submittedName>
</protein>
<evidence type="ECO:0000313" key="4">
    <source>
        <dbReference type="Proteomes" id="UP001500151"/>
    </source>
</evidence>
<dbReference type="PANTHER" id="PTHR46825:SF7">
    <property type="entry name" value="D-ALANYL-D-ALANINE CARBOXYPEPTIDASE"/>
    <property type="match status" value="1"/>
</dbReference>